<dbReference type="SUPFAM" id="SSF46785">
    <property type="entry name" value="Winged helix' DNA-binding domain"/>
    <property type="match status" value="1"/>
</dbReference>
<evidence type="ECO:0000256" key="2">
    <source>
        <dbReference type="ARBA" id="ARBA00022942"/>
    </source>
</evidence>
<dbReference type="Pfam" id="PF18503">
    <property type="entry name" value="RPN6_C_helix"/>
    <property type="match status" value="1"/>
</dbReference>
<sequence>MVAAPSSRLQQADDLKLAKKFEETISSYKAILAEEGTSEDLLREKEYALSQLGQLYRDLHLSQELADLIRSSRPFMLTIAKAKTAKLTRSLIDYFGAIPNCLPLQIELCKENIEWCVQEKRLFLKQALETRLVALYLDNKMYHESLSLISMLLKELKRLDDKMVLVEVQLLESRVCHALRNFPKARAALTSARTSANSIYCPPLLQAALDMQSGILHAEEKDYKTAYSYFYETFEGFSSQEDPKAILALKYMLLCKIMLNLTEDVHSIVGGKVALKYAGVEIDAMKAVAHAHKNRNLQEFETTLATYTNELNNDPIIRTQLAALYDTLLEQNLVRIIEPFSRVEISHIADMVKLPTQQVEAKLSQMILDKKFHGILDQGAGCLIVFEELEEDKTYEAAVETLKQVDKVVSSLYQKAAKLS</sequence>
<protein>
    <submittedName>
        <fullName evidence="4">26S proteasome non-ATPase regulatory subunit 11</fullName>
    </submittedName>
</protein>
<comment type="similarity">
    <text evidence="1">Belongs to the proteasome subunit S9 family.</text>
</comment>
<comment type="caution">
    <text evidence="4">The sequence shown here is derived from an EMBL/GenBank/DDBJ whole genome shotgun (WGS) entry which is preliminary data.</text>
</comment>
<dbReference type="Pfam" id="PF18055">
    <property type="entry name" value="RPN6_N"/>
    <property type="match status" value="1"/>
</dbReference>
<dbReference type="SMART" id="SM00088">
    <property type="entry name" value="PINT"/>
    <property type="match status" value="1"/>
</dbReference>
<dbReference type="Pfam" id="PF01399">
    <property type="entry name" value="PCI"/>
    <property type="match status" value="1"/>
</dbReference>
<gene>
    <name evidence="4" type="primary">PSMD11</name>
    <name evidence="4" type="ORF">HPULCUR_001425</name>
</gene>
<dbReference type="InterPro" id="IPR050871">
    <property type="entry name" value="26S_Proteasome/COP9_Components"/>
</dbReference>
<reference evidence="4 5" key="1">
    <citation type="submission" date="2024-04" db="EMBL/GenBank/DDBJ databases">
        <title>genome sequences of Mucor flavus KT1a and Helicostylum pulchrum KT1b strains isolation_sourced from the surface of a dry-aged beef.</title>
        <authorList>
            <person name="Toyotome T."/>
            <person name="Hosono M."/>
            <person name="Torimaru M."/>
            <person name="Fukuda K."/>
            <person name="Mikami N."/>
        </authorList>
    </citation>
    <scope>NUCLEOTIDE SEQUENCE [LARGE SCALE GENOMIC DNA]</scope>
    <source>
        <strain evidence="4 5">KT1b</strain>
    </source>
</reference>
<dbReference type="Proteomes" id="UP001476247">
    <property type="component" value="Unassembled WGS sequence"/>
</dbReference>
<dbReference type="SMART" id="SM00753">
    <property type="entry name" value="PAM"/>
    <property type="match status" value="1"/>
</dbReference>
<keyword evidence="5" id="KW-1185">Reference proteome</keyword>
<dbReference type="GO" id="GO:0000502">
    <property type="term" value="C:proteasome complex"/>
    <property type="evidence" value="ECO:0007669"/>
    <property type="project" value="UniProtKB-KW"/>
</dbReference>
<accession>A0ABP9XMP6</accession>
<evidence type="ECO:0000256" key="1">
    <source>
        <dbReference type="ARBA" id="ARBA00007454"/>
    </source>
</evidence>
<evidence type="ECO:0000259" key="3">
    <source>
        <dbReference type="PROSITE" id="PS50250"/>
    </source>
</evidence>
<name>A0ABP9XMP6_9FUNG</name>
<keyword evidence="2 4" id="KW-0647">Proteasome</keyword>
<feature type="domain" description="PCI" evidence="3">
    <location>
        <begin position="222"/>
        <end position="390"/>
    </location>
</feature>
<proteinExistence type="inferred from homology"/>
<dbReference type="InterPro" id="IPR040773">
    <property type="entry name" value="Rpn6_N"/>
</dbReference>
<dbReference type="Gene3D" id="1.25.40.570">
    <property type="match status" value="1"/>
</dbReference>
<dbReference type="PANTHER" id="PTHR10678">
    <property type="entry name" value="26S PROTEASOME NON-ATPASE REGULATORY SUBUNIT 11/COP9 SIGNALOSOME COMPLEX SUBUNIT 2"/>
    <property type="match status" value="1"/>
</dbReference>
<dbReference type="InterPro" id="IPR040780">
    <property type="entry name" value="Rpn6_C_helix"/>
</dbReference>
<evidence type="ECO:0000313" key="5">
    <source>
        <dbReference type="Proteomes" id="UP001476247"/>
    </source>
</evidence>
<evidence type="ECO:0000313" key="4">
    <source>
        <dbReference type="EMBL" id="GAA5796056.1"/>
    </source>
</evidence>
<dbReference type="InterPro" id="IPR036390">
    <property type="entry name" value="WH_DNA-bd_sf"/>
</dbReference>
<dbReference type="EMBL" id="BAABUJ010000005">
    <property type="protein sequence ID" value="GAA5796056.1"/>
    <property type="molecule type" value="Genomic_DNA"/>
</dbReference>
<organism evidence="4 5">
    <name type="scientific">Helicostylum pulchrum</name>
    <dbReference type="NCBI Taxonomy" id="562976"/>
    <lineage>
        <taxon>Eukaryota</taxon>
        <taxon>Fungi</taxon>
        <taxon>Fungi incertae sedis</taxon>
        <taxon>Mucoromycota</taxon>
        <taxon>Mucoromycotina</taxon>
        <taxon>Mucoromycetes</taxon>
        <taxon>Mucorales</taxon>
        <taxon>Mucorineae</taxon>
        <taxon>Mucoraceae</taxon>
        <taxon>Helicostylum</taxon>
    </lineage>
</organism>
<dbReference type="InterPro" id="IPR000717">
    <property type="entry name" value="PCI_dom"/>
</dbReference>
<dbReference type="PROSITE" id="PS50250">
    <property type="entry name" value="PCI"/>
    <property type="match status" value="1"/>
</dbReference>